<evidence type="ECO:0000256" key="8">
    <source>
        <dbReference type="ARBA" id="ARBA00023136"/>
    </source>
</evidence>
<evidence type="ECO:0000256" key="2">
    <source>
        <dbReference type="ARBA" id="ARBA00008445"/>
    </source>
</evidence>
<evidence type="ECO:0000256" key="3">
    <source>
        <dbReference type="ARBA" id="ARBA00022448"/>
    </source>
</evidence>
<evidence type="ECO:0000256" key="10">
    <source>
        <dbReference type="RuleBase" id="RU365087"/>
    </source>
</evidence>
<feature type="transmembrane region" description="Helical" evidence="10">
    <location>
        <begin position="58"/>
        <end position="79"/>
    </location>
</feature>
<comment type="function">
    <text evidence="9 10">Involved in protein export. Participates in an early event of protein translocation.</text>
</comment>
<evidence type="ECO:0000313" key="12">
    <source>
        <dbReference type="Proteomes" id="UP000469215"/>
    </source>
</evidence>
<comment type="subcellular location">
    <subcellularLocation>
        <location evidence="10">Cell membrane</location>
        <topology evidence="10">Multi-pass membrane protein</topology>
    </subcellularLocation>
    <subcellularLocation>
        <location evidence="1">Membrane</location>
        <topology evidence="1">Multi-pass membrane protein</topology>
    </subcellularLocation>
</comment>
<gene>
    <name evidence="11" type="primary">secG</name>
    <name evidence="11" type="ORF">GSY69_04075</name>
</gene>
<dbReference type="PRINTS" id="PR01651">
    <property type="entry name" value="SECGEXPORT"/>
</dbReference>
<evidence type="ECO:0000256" key="1">
    <source>
        <dbReference type="ARBA" id="ARBA00004141"/>
    </source>
</evidence>
<keyword evidence="10" id="KW-1003">Cell membrane</keyword>
<keyword evidence="12" id="KW-1185">Reference proteome</keyword>
<comment type="similarity">
    <text evidence="2 10">Belongs to the SecG family.</text>
</comment>
<dbReference type="EMBL" id="WWEQ01000011">
    <property type="protein sequence ID" value="MYM19169.1"/>
    <property type="molecule type" value="Genomic_DNA"/>
</dbReference>
<keyword evidence="7 10" id="KW-0811">Translocation</keyword>
<keyword evidence="6 10" id="KW-1133">Transmembrane helix</keyword>
<reference evidence="11 12" key="1">
    <citation type="submission" date="2020-01" db="EMBL/GenBank/DDBJ databases">
        <authorList>
            <person name="Deng T."/>
        </authorList>
    </citation>
    <scope>NUCLEOTIDE SEQUENCE [LARGE SCALE GENOMIC DNA]</scope>
    <source>
        <strain evidence="11 12">5221</strain>
    </source>
</reference>
<dbReference type="AlphaFoldDB" id="A0A6N9H5H2"/>
<evidence type="ECO:0000256" key="9">
    <source>
        <dbReference type="ARBA" id="ARBA00025182"/>
    </source>
</evidence>
<dbReference type="GO" id="GO:0015450">
    <property type="term" value="F:protein-transporting ATPase activity"/>
    <property type="evidence" value="ECO:0007669"/>
    <property type="project" value="UniProtKB-UniRule"/>
</dbReference>
<dbReference type="GO" id="GO:0009306">
    <property type="term" value="P:protein secretion"/>
    <property type="evidence" value="ECO:0007669"/>
    <property type="project" value="UniProtKB-UniRule"/>
</dbReference>
<evidence type="ECO:0000256" key="7">
    <source>
        <dbReference type="ARBA" id="ARBA00023010"/>
    </source>
</evidence>
<keyword evidence="8 10" id="KW-0472">Membrane</keyword>
<dbReference type="InterPro" id="IPR004692">
    <property type="entry name" value="SecG"/>
</dbReference>
<evidence type="ECO:0000256" key="4">
    <source>
        <dbReference type="ARBA" id="ARBA00022692"/>
    </source>
</evidence>
<organism evidence="11 12">
    <name type="scientific">Brevibacterium rongguiense</name>
    <dbReference type="NCBI Taxonomy" id="2695267"/>
    <lineage>
        <taxon>Bacteria</taxon>
        <taxon>Bacillati</taxon>
        <taxon>Actinomycetota</taxon>
        <taxon>Actinomycetes</taxon>
        <taxon>Micrococcales</taxon>
        <taxon>Brevibacteriaceae</taxon>
        <taxon>Brevibacterium</taxon>
    </lineage>
</organism>
<dbReference type="NCBIfam" id="TIGR00810">
    <property type="entry name" value="secG"/>
    <property type="match status" value="1"/>
</dbReference>
<keyword evidence="4 10" id="KW-0812">Transmembrane</keyword>
<evidence type="ECO:0000256" key="6">
    <source>
        <dbReference type="ARBA" id="ARBA00022989"/>
    </source>
</evidence>
<dbReference type="Pfam" id="PF03840">
    <property type="entry name" value="SecG"/>
    <property type="match status" value="1"/>
</dbReference>
<keyword evidence="3 10" id="KW-0813">Transport</keyword>
<comment type="caution">
    <text evidence="11">The sequence shown here is derived from an EMBL/GenBank/DDBJ whole genome shotgun (WGS) entry which is preliminary data.</text>
</comment>
<evidence type="ECO:0000313" key="11">
    <source>
        <dbReference type="EMBL" id="MYM19169.1"/>
    </source>
</evidence>
<accession>A0A6N9H5H2</accession>
<name>A0A6N9H5H2_9MICO</name>
<dbReference type="Proteomes" id="UP000469215">
    <property type="component" value="Unassembled WGS sequence"/>
</dbReference>
<protein>
    <recommendedName>
        <fullName evidence="10">Protein-export membrane protein SecG</fullName>
    </recommendedName>
</protein>
<keyword evidence="5 10" id="KW-0653">Protein transport</keyword>
<dbReference type="GO" id="GO:0005886">
    <property type="term" value="C:plasma membrane"/>
    <property type="evidence" value="ECO:0007669"/>
    <property type="project" value="UniProtKB-SubCell"/>
</dbReference>
<evidence type="ECO:0000256" key="5">
    <source>
        <dbReference type="ARBA" id="ARBA00022927"/>
    </source>
</evidence>
<proteinExistence type="inferred from homology"/>
<sequence>MEILTWVLTGLLILTSVILTLFILLHKGKGGGMSDMFGGGMSSNLGASGVAERNLNRITAFIAIVWGASIILLGLIVRFQA</sequence>
<dbReference type="RefSeq" id="WP_160952604.1">
    <property type="nucleotide sequence ID" value="NZ_WWEQ01000011.1"/>
</dbReference>
<feature type="transmembrane region" description="Helical" evidence="10">
    <location>
        <begin position="6"/>
        <end position="25"/>
    </location>
</feature>